<name>A0ACC3MZE6_9PEZI</name>
<evidence type="ECO:0000313" key="2">
    <source>
        <dbReference type="Proteomes" id="UP001281147"/>
    </source>
</evidence>
<sequence>MAAPRATQFIALRNLSRTAQQVRNLSMTGPATYVSPVLTTERSVLNLPRDIAGLRAECKRRKIEASGSKQDVKFPSHFSPIPPMLIGLQLITRLNADELTHFRAFATAATSSRPTPSTPTPSTTRHFNTTRTLKAVNDTSTIDFAYLPQTTLSDIVEENIIVPIIPTNYTNTSNSNPTEDVVAPVMKAEVSTMSADTVFLPMAEASDGHGEEIDFHAMAEGVGNVVKRVDEVTLGVGLGERTGMVRRVLGDIADDLLGVAGKKKPAA</sequence>
<dbReference type="EMBL" id="JAUTXU010000117">
    <property type="protein sequence ID" value="KAK3706723.1"/>
    <property type="molecule type" value="Genomic_DNA"/>
</dbReference>
<protein>
    <submittedName>
        <fullName evidence="1">Uncharacterized protein</fullName>
    </submittedName>
</protein>
<keyword evidence="2" id="KW-1185">Reference proteome</keyword>
<proteinExistence type="predicted"/>
<accession>A0ACC3MZE6</accession>
<organism evidence="1 2">
    <name type="scientific">Vermiconidia calcicola</name>
    <dbReference type="NCBI Taxonomy" id="1690605"/>
    <lineage>
        <taxon>Eukaryota</taxon>
        <taxon>Fungi</taxon>
        <taxon>Dikarya</taxon>
        <taxon>Ascomycota</taxon>
        <taxon>Pezizomycotina</taxon>
        <taxon>Dothideomycetes</taxon>
        <taxon>Dothideomycetidae</taxon>
        <taxon>Mycosphaerellales</taxon>
        <taxon>Extremaceae</taxon>
        <taxon>Vermiconidia</taxon>
    </lineage>
</organism>
<reference evidence="1" key="1">
    <citation type="submission" date="2023-07" db="EMBL/GenBank/DDBJ databases">
        <title>Black Yeasts Isolated from many extreme environments.</title>
        <authorList>
            <person name="Coleine C."/>
            <person name="Stajich J.E."/>
            <person name="Selbmann L."/>
        </authorList>
    </citation>
    <scope>NUCLEOTIDE SEQUENCE</scope>
    <source>
        <strain evidence="1">CCFEE 5714</strain>
    </source>
</reference>
<dbReference type="Proteomes" id="UP001281147">
    <property type="component" value="Unassembled WGS sequence"/>
</dbReference>
<evidence type="ECO:0000313" key="1">
    <source>
        <dbReference type="EMBL" id="KAK3706723.1"/>
    </source>
</evidence>
<comment type="caution">
    <text evidence="1">The sequence shown here is derived from an EMBL/GenBank/DDBJ whole genome shotgun (WGS) entry which is preliminary data.</text>
</comment>
<gene>
    <name evidence="1" type="ORF">LTR37_012567</name>
</gene>